<dbReference type="OrthoDB" id="9783105at2"/>
<keyword evidence="4" id="KW-1185">Reference proteome</keyword>
<dbReference type="Gene3D" id="3.30.360.10">
    <property type="entry name" value="Dihydrodipicolinate Reductase, domain 2"/>
    <property type="match status" value="1"/>
</dbReference>
<proteinExistence type="predicted"/>
<dbReference type="RefSeq" id="WP_146440018.1">
    <property type="nucleotide sequence ID" value="NZ_SJPL01000001.1"/>
</dbReference>
<gene>
    <name evidence="3" type="primary">afr_6</name>
    <name evidence="3" type="ORF">Pan14r_41270</name>
</gene>
<dbReference type="Gene3D" id="3.40.50.720">
    <property type="entry name" value="NAD(P)-binding Rossmann-like Domain"/>
    <property type="match status" value="1"/>
</dbReference>
<dbReference type="GO" id="GO:0000166">
    <property type="term" value="F:nucleotide binding"/>
    <property type="evidence" value="ECO:0007669"/>
    <property type="project" value="InterPro"/>
</dbReference>
<protein>
    <submittedName>
        <fullName evidence="3">1,5-anhydro-D-fructose reductase</fullName>
        <ecNumber evidence="3">1.1.1.292</ecNumber>
    </submittedName>
</protein>
<dbReference type="InterPro" id="IPR036291">
    <property type="entry name" value="NAD(P)-bd_dom_sf"/>
</dbReference>
<dbReference type="InterPro" id="IPR051450">
    <property type="entry name" value="Gfo/Idh/MocA_Oxidoreductases"/>
</dbReference>
<name>A0A5C5Y8Z2_9PLAN</name>
<dbReference type="EMBL" id="SJPL01000001">
    <property type="protein sequence ID" value="TWT71810.1"/>
    <property type="molecule type" value="Genomic_DNA"/>
</dbReference>
<feature type="domain" description="GFO/IDH/MocA-like oxidoreductase" evidence="2">
    <location>
        <begin position="149"/>
        <end position="224"/>
    </location>
</feature>
<dbReference type="PANTHER" id="PTHR43377">
    <property type="entry name" value="BILIVERDIN REDUCTASE A"/>
    <property type="match status" value="1"/>
</dbReference>
<dbReference type="PANTHER" id="PTHR43377:SF1">
    <property type="entry name" value="BILIVERDIN REDUCTASE A"/>
    <property type="match status" value="1"/>
</dbReference>
<sequence>MRTAIVGVGFMGWIHYLAYQRSPHAELVGFCSRSEAKRSGDWTSIQGNFGPPGRQIDVSGLTVAEHWQALLEDSGVDVIDVCLPPRMHEEVVVAALDAGKHVLCEKPLALQADTARRLADRGDGRLMVAHILPFHPEFQLLVDAAGDQRWGKPIAGRFKRTIGPPDWIPDFYDATSVGGPLLDLHVHDAHLIRLLFGMPDRVDTASRQHQGVPKLHETVFHFNDSPVVVSCGGGVIDSPARPFTHGFEVSFEKATVRFEFAAYADGQTSIVPLTIMHVDGTVEMPTLGDGDPITAFAAEIDAAAESVRTGKIHPVLDASIAADAIEICQMQAG</sequence>
<evidence type="ECO:0000313" key="3">
    <source>
        <dbReference type="EMBL" id="TWT71810.1"/>
    </source>
</evidence>
<dbReference type="Proteomes" id="UP000317238">
    <property type="component" value="Unassembled WGS sequence"/>
</dbReference>
<accession>A0A5C5Y8Z2</accession>
<feature type="domain" description="Gfo/Idh/MocA-like oxidoreductase N-terminal" evidence="1">
    <location>
        <begin position="1"/>
        <end position="120"/>
    </location>
</feature>
<dbReference type="GO" id="GO:0033712">
    <property type="term" value="F:1,5-anhydro-D-fructose reductase (1,5-anhydro-D-mannitol-forming) activity"/>
    <property type="evidence" value="ECO:0007669"/>
    <property type="project" value="UniProtKB-EC"/>
</dbReference>
<dbReference type="Pfam" id="PF01408">
    <property type="entry name" value="GFO_IDH_MocA"/>
    <property type="match status" value="1"/>
</dbReference>
<evidence type="ECO:0000259" key="2">
    <source>
        <dbReference type="Pfam" id="PF22725"/>
    </source>
</evidence>
<evidence type="ECO:0000259" key="1">
    <source>
        <dbReference type="Pfam" id="PF01408"/>
    </source>
</evidence>
<dbReference type="SUPFAM" id="SSF51735">
    <property type="entry name" value="NAD(P)-binding Rossmann-fold domains"/>
    <property type="match status" value="1"/>
</dbReference>
<dbReference type="AlphaFoldDB" id="A0A5C5Y8Z2"/>
<dbReference type="InterPro" id="IPR055170">
    <property type="entry name" value="GFO_IDH_MocA-like_dom"/>
</dbReference>
<dbReference type="EC" id="1.1.1.292" evidence="3"/>
<keyword evidence="3" id="KW-0560">Oxidoreductase</keyword>
<comment type="caution">
    <text evidence="3">The sequence shown here is derived from an EMBL/GenBank/DDBJ whole genome shotgun (WGS) entry which is preliminary data.</text>
</comment>
<dbReference type="Pfam" id="PF22725">
    <property type="entry name" value="GFO_IDH_MocA_C3"/>
    <property type="match status" value="1"/>
</dbReference>
<reference evidence="3 4" key="1">
    <citation type="submission" date="2019-02" db="EMBL/GenBank/DDBJ databases">
        <title>Deep-cultivation of Planctomycetes and their phenomic and genomic characterization uncovers novel biology.</title>
        <authorList>
            <person name="Wiegand S."/>
            <person name="Jogler M."/>
            <person name="Boedeker C."/>
            <person name="Pinto D."/>
            <person name="Vollmers J."/>
            <person name="Rivas-Marin E."/>
            <person name="Kohn T."/>
            <person name="Peeters S.H."/>
            <person name="Heuer A."/>
            <person name="Rast P."/>
            <person name="Oberbeckmann S."/>
            <person name="Bunk B."/>
            <person name="Jeske O."/>
            <person name="Meyerdierks A."/>
            <person name="Storesund J.E."/>
            <person name="Kallscheuer N."/>
            <person name="Luecker S."/>
            <person name="Lage O.M."/>
            <person name="Pohl T."/>
            <person name="Merkel B.J."/>
            <person name="Hornburger P."/>
            <person name="Mueller R.-W."/>
            <person name="Bruemmer F."/>
            <person name="Labrenz M."/>
            <person name="Spormann A.M."/>
            <person name="Op Den Camp H."/>
            <person name="Overmann J."/>
            <person name="Amann R."/>
            <person name="Jetten M.S.M."/>
            <person name="Mascher T."/>
            <person name="Medema M.H."/>
            <person name="Devos D.P."/>
            <person name="Kaster A.-K."/>
            <person name="Ovreas L."/>
            <person name="Rohde M."/>
            <person name="Galperin M.Y."/>
            <person name="Jogler C."/>
        </authorList>
    </citation>
    <scope>NUCLEOTIDE SEQUENCE [LARGE SCALE GENOMIC DNA]</scope>
    <source>
        <strain evidence="3 4">Pan14r</strain>
    </source>
</reference>
<dbReference type="InterPro" id="IPR000683">
    <property type="entry name" value="Gfo/Idh/MocA-like_OxRdtase_N"/>
</dbReference>
<dbReference type="SUPFAM" id="SSF55347">
    <property type="entry name" value="Glyceraldehyde-3-phosphate dehydrogenase-like, C-terminal domain"/>
    <property type="match status" value="1"/>
</dbReference>
<evidence type="ECO:0000313" key="4">
    <source>
        <dbReference type="Proteomes" id="UP000317238"/>
    </source>
</evidence>
<organism evidence="3 4">
    <name type="scientific">Crateriforma conspicua</name>
    <dbReference type="NCBI Taxonomy" id="2527996"/>
    <lineage>
        <taxon>Bacteria</taxon>
        <taxon>Pseudomonadati</taxon>
        <taxon>Planctomycetota</taxon>
        <taxon>Planctomycetia</taxon>
        <taxon>Planctomycetales</taxon>
        <taxon>Planctomycetaceae</taxon>
        <taxon>Crateriforma</taxon>
    </lineage>
</organism>